<dbReference type="InterPro" id="IPR021858">
    <property type="entry name" value="Fun_TF"/>
</dbReference>
<keyword evidence="9" id="KW-1185">Reference proteome</keyword>
<dbReference type="PANTHER" id="PTHR37534:SF39">
    <property type="entry name" value="TRANSCRIPTION FACTOR DOMAIN-CONTAINING PROTEIN"/>
    <property type="match status" value="1"/>
</dbReference>
<name>A0AAE0K465_9PEZI</name>
<feature type="region of interest" description="Disordered" evidence="7">
    <location>
        <begin position="29"/>
        <end position="55"/>
    </location>
</feature>
<evidence type="ECO:0000256" key="3">
    <source>
        <dbReference type="ARBA" id="ARBA00023015"/>
    </source>
</evidence>
<feature type="compositionally biased region" description="Basic and acidic residues" evidence="7">
    <location>
        <begin position="409"/>
        <end position="422"/>
    </location>
</feature>
<evidence type="ECO:0000256" key="1">
    <source>
        <dbReference type="ARBA" id="ARBA00004123"/>
    </source>
</evidence>
<keyword evidence="4" id="KW-0238">DNA-binding</keyword>
<dbReference type="Proteomes" id="UP001287356">
    <property type="component" value="Unassembled WGS sequence"/>
</dbReference>
<sequence>MMESTSSTETASHVRSRVYKRLQLSWPHAGDRKRARVGEEPTASRGKRKAGSAAPTITTATRIVNVLHRDMEAHYGPATSAAQGTGRALSILDRSCLPKSIDCLVDDGYKDLLEHFQLHAAASLAVAGHTHTELGDALLRIAMTNPHTVSARALLQTILAFSSLQRHGLNFQDARLKVAAIKSLAAASGSSNISTTEAVHHIAASMLLCSFEIHHKSCTWEEWTLYLHGAKDVIQAAGLNRHPDAYRGGDIAILLAWVYYHDVLARFSAQVWRGQELSTSVTLSASPFSVGSFMAVNPASGRSLTGTCKLIRAEIPHAAQHLPAFALLRLLSEVVDAVATPQPPADETKQRAETADEHETYLAILDWRIRNVQLTHPGPNDYTTTQQQQQTNLELFRLAMLIYLARMSEPHHPHNNNNDHHHTNTNTKQRLRTQKDIDRAFTLLAQTSACTQQFPIFILGSEARRDEQRAAVLDVIARSERGGTASRDFLVRKLLEAVWAQDDLAEGSGGGMGFRERVGRVMGRVDVMPPFV</sequence>
<dbReference type="GO" id="GO:0045944">
    <property type="term" value="P:positive regulation of transcription by RNA polymerase II"/>
    <property type="evidence" value="ECO:0007669"/>
    <property type="project" value="TreeGrafter"/>
</dbReference>
<dbReference type="GO" id="GO:0005634">
    <property type="term" value="C:nucleus"/>
    <property type="evidence" value="ECO:0007669"/>
    <property type="project" value="UniProtKB-SubCell"/>
</dbReference>
<evidence type="ECO:0000256" key="7">
    <source>
        <dbReference type="SAM" id="MobiDB-lite"/>
    </source>
</evidence>
<evidence type="ECO:0000313" key="8">
    <source>
        <dbReference type="EMBL" id="KAK3369619.1"/>
    </source>
</evidence>
<dbReference type="AlphaFoldDB" id="A0AAE0K465"/>
<keyword evidence="6" id="KW-0539">Nucleus</keyword>
<evidence type="ECO:0000256" key="2">
    <source>
        <dbReference type="ARBA" id="ARBA00022833"/>
    </source>
</evidence>
<dbReference type="GO" id="GO:0000976">
    <property type="term" value="F:transcription cis-regulatory region binding"/>
    <property type="evidence" value="ECO:0007669"/>
    <property type="project" value="TreeGrafter"/>
</dbReference>
<comment type="subcellular location">
    <subcellularLocation>
        <location evidence="1">Nucleus</location>
    </subcellularLocation>
</comment>
<proteinExistence type="predicted"/>
<comment type="caution">
    <text evidence="8">The sequence shown here is derived from an EMBL/GenBank/DDBJ whole genome shotgun (WGS) entry which is preliminary data.</text>
</comment>
<keyword evidence="2" id="KW-0862">Zinc</keyword>
<evidence type="ECO:0000256" key="4">
    <source>
        <dbReference type="ARBA" id="ARBA00023125"/>
    </source>
</evidence>
<reference evidence="8" key="1">
    <citation type="journal article" date="2023" name="Mol. Phylogenet. Evol.">
        <title>Genome-scale phylogeny and comparative genomics of the fungal order Sordariales.</title>
        <authorList>
            <person name="Hensen N."/>
            <person name="Bonometti L."/>
            <person name="Westerberg I."/>
            <person name="Brannstrom I.O."/>
            <person name="Guillou S."/>
            <person name="Cros-Aarteil S."/>
            <person name="Calhoun S."/>
            <person name="Haridas S."/>
            <person name="Kuo A."/>
            <person name="Mondo S."/>
            <person name="Pangilinan J."/>
            <person name="Riley R."/>
            <person name="LaButti K."/>
            <person name="Andreopoulos B."/>
            <person name="Lipzen A."/>
            <person name="Chen C."/>
            <person name="Yan M."/>
            <person name="Daum C."/>
            <person name="Ng V."/>
            <person name="Clum A."/>
            <person name="Steindorff A."/>
            <person name="Ohm R.A."/>
            <person name="Martin F."/>
            <person name="Silar P."/>
            <person name="Natvig D.O."/>
            <person name="Lalanne C."/>
            <person name="Gautier V."/>
            <person name="Ament-Velasquez S.L."/>
            <person name="Kruys A."/>
            <person name="Hutchinson M.I."/>
            <person name="Powell A.J."/>
            <person name="Barry K."/>
            <person name="Miller A.N."/>
            <person name="Grigoriev I.V."/>
            <person name="Debuchy R."/>
            <person name="Gladieux P."/>
            <person name="Hiltunen Thoren M."/>
            <person name="Johannesson H."/>
        </authorList>
    </citation>
    <scope>NUCLEOTIDE SEQUENCE</scope>
    <source>
        <strain evidence="8">CBS 958.72</strain>
    </source>
</reference>
<protein>
    <submittedName>
        <fullName evidence="8">Fungal-specific transcription factor domain-containing protein</fullName>
    </submittedName>
</protein>
<evidence type="ECO:0000313" key="9">
    <source>
        <dbReference type="Proteomes" id="UP001287356"/>
    </source>
</evidence>
<evidence type="ECO:0000256" key="5">
    <source>
        <dbReference type="ARBA" id="ARBA00023163"/>
    </source>
</evidence>
<keyword evidence="3" id="KW-0805">Transcription regulation</keyword>
<evidence type="ECO:0000256" key="6">
    <source>
        <dbReference type="ARBA" id="ARBA00023242"/>
    </source>
</evidence>
<keyword evidence="5" id="KW-0804">Transcription</keyword>
<gene>
    <name evidence="8" type="ORF">B0T24DRAFT_632918</name>
</gene>
<dbReference type="GO" id="GO:0003700">
    <property type="term" value="F:DNA-binding transcription factor activity"/>
    <property type="evidence" value="ECO:0007669"/>
    <property type="project" value="TreeGrafter"/>
</dbReference>
<dbReference type="Pfam" id="PF11951">
    <property type="entry name" value="Fungal_trans_2"/>
    <property type="match status" value="1"/>
</dbReference>
<dbReference type="PANTHER" id="PTHR37534">
    <property type="entry name" value="TRANSCRIPTIONAL ACTIVATOR PROTEIN UGA3"/>
    <property type="match status" value="1"/>
</dbReference>
<feature type="region of interest" description="Disordered" evidence="7">
    <location>
        <begin position="409"/>
        <end position="430"/>
    </location>
</feature>
<feature type="compositionally biased region" description="Basic and acidic residues" evidence="7">
    <location>
        <begin position="29"/>
        <end position="39"/>
    </location>
</feature>
<reference evidence="8" key="2">
    <citation type="submission" date="2023-06" db="EMBL/GenBank/DDBJ databases">
        <authorList>
            <consortium name="Lawrence Berkeley National Laboratory"/>
            <person name="Haridas S."/>
            <person name="Hensen N."/>
            <person name="Bonometti L."/>
            <person name="Westerberg I."/>
            <person name="Brannstrom I.O."/>
            <person name="Guillou S."/>
            <person name="Cros-Aarteil S."/>
            <person name="Calhoun S."/>
            <person name="Kuo A."/>
            <person name="Mondo S."/>
            <person name="Pangilinan J."/>
            <person name="Riley R."/>
            <person name="Labutti K."/>
            <person name="Andreopoulos B."/>
            <person name="Lipzen A."/>
            <person name="Chen C."/>
            <person name="Yanf M."/>
            <person name="Daum C."/>
            <person name="Ng V."/>
            <person name="Clum A."/>
            <person name="Steindorff A."/>
            <person name="Ohm R."/>
            <person name="Martin F."/>
            <person name="Silar P."/>
            <person name="Natvig D."/>
            <person name="Lalanne C."/>
            <person name="Gautier V."/>
            <person name="Ament-Velasquez S.L."/>
            <person name="Kruys A."/>
            <person name="Hutchinson M.I."/>
            <person name="Powell A.J."/>
            <person name="Barry K."/>
            <person name="Miller A.N."/>
            <person name="Grigoriev I.V."/>
            <person name="Debuchy R."/>
            <person name="Gladieux P."/>
            <person name="Thoren M.H."/>
            <person name="Johannesson H."/>
        </authorList>
    </citation>
    <scope>NUCLEOTIDE SEQUENCE</scope>
    <source>
        <strain evidence="8">CBS 958.72</strain>
    </source>
</reference>
<accession>A0AAE0K465</accession>
<organism evidence="8 9">
    <name type="scientific">Lasiosphaeria ovina</name>
    <dbReference type="NCBI Taxonomy" id="92902"/>
    <lineage>
        <taxon>Eukaryota</taxon>
        <taxon>Fungi</taxon>
        <taxon>Dikarya</taxon>
        <taxon>Ascomycota</taxon>
        <taxon>Pezizomycotina</taxon>
        <taxon>Sordariomycetes</taxon>
        <taxon>Sordariomycetidae</taxon>
        <taxon>Sordariales</taxon>
        <taxon>Lasiosphaeriaceae</taxon>
        <taxon>Lasiosphaeria</taxon>
    </lineage>
</organism>
<dbReference type="EMBL" id="JAULSN010000006">
    <property type="protein sequence ID" value="KAK3369619.1"/>
    <property type="molecule type" value="Genomic_DNA"/>
</dbReference>